<sequence>MRKPSYSFWTSSFTPWLLPILLLIAWHVLTVTGIIAANVLPQPLQVIEELITSIKSGQLAENIAISARRAILGFLIGGGVGFLLGLINGFSSRAEIVMDSSIQMLRNVPHLALIPLVIIWFGIGEEVKLLLVALGVFFPIYLNTFHGIRSIDRGLIEMAKVYGLRGFDLYKEVILPGALPSVLVGVRYSLGIMWLTLIVAETVAANSGIGYMAMNAREFMQLDVTVLSIIIYALLGKLSDSIAKILERRLLQWNPNYSRAKA</sequence>
<evidence type="ECO:0000256" key="4">
    <source>
        <dbReference type="ARBA" id="ARBA00022692"/>
    </source>
</evidence>
<keyword evidence="4 7" id="KW-0812">Transmembrane</keyword>
<dbReference type="AlphaFoldDB" id="A0A1B2DCW1"/>
<dbReference type="PANTHER" id="PTHR30151:SF38">
    <property type="entry name" value="ALIPHATIC SULFONATES TRANSPORT PERMEASE PROTEIN SSUC-RELATED"/>
    <property type="match status" value="1"/>
</dbReference>
<keyword evidence="5 7" id="KW-1133">Transmembrane helix</keyword>
<gene>
    <name evidence="9" type="primary">ssuC</name>
    <name evidence="9" type="ORF">BBD42_02970</name>
</gene>
<evidence type="ECO:0000256" key="1">
    <source>
        <dbReference type="ARBA" id="ARBA00004651"/>
    </source>
</evidence>
<protein>
    <submittedName>
        <fullName evidence="9">Alkanesulfonate transporter permease subunit</fullName>
    </submittedName>
</protein>
<evidence type="ECO:0000259" key="8">
    <source>
        <dbReference type="PROSITE" id="PS50928"/>
    </source>
</evidence>
<dbReference type="Gene3D" id="1.10.3720.10">
    <property type="entry name" value="MetI-like"/>
    <property type="match status" value="1"/>
</dbReference>
<dbReference type="CDD" id="cd06261">
    <property type="entry name" value="TM_PBP2"/>
    <property type="match status" value="1"/>
</dbReference>
<comment type="similarity">
    <text evidence="7">Belongs to the binding-protein-dependent transport system permease family.</text>
</comment>
<evidence type="ECO:0000313" key="9">
    <source>
        <dbReference type="EMBL" id="ANY65539.1"/>
    </source>
</evidence>
<evidence type="ECO:0000256" key="5">
    <source>
        <dbReference type="ARBA" id="ARBA00022989"/>
    </source>
</evidence>
<keyword evidence="6 7" id="KW-0472">Membrane</keyword>
<evidence type="ECO:0000256" key="7">
    <source>
        <dbReference type="RuleBase" id="RU363032"/>
    </source>
</evidence>
<feature type="transmembrane region" description="Helical" evidence="7">
    <location>
        <begin position="104"/>
        <end position="123"/>
    </location>
</feature>
<accession>A0A1B2DCW1</accession>
<comment type="subcellular location">
    <subcellularLocation>
        <location evidence="1 7">Cell membrane</location>
        <topology evidence="1 7">Multi-pass membrane protein</topology>
    </subcellularLocation>
</comment>
<feature type="domain" description="ABC transmembrane type-1" evidence="8">
    <location>
        <begin position="59"/>
        <end position="243"/>
    </location>
</feature>
<dbReference type="Pfam" id="PF00528">
    <property type="entry name" value="BPD_transp_1"/>
    <property type="match status" value="1"/>
</dbReference>
<feature type="transmembrane region" description="Helical" evidence="7">
    <location>
        <begin position="129"/>
        <end position="148"/>
    </location>
</feature>
<proteinExistence type="inferred from homology"/>
<dbReference type="InterPro" id="IPR000515">
    <property type="entry name" value="MetI-like"/>
</dbReference>
<evidence type="ECO:0000256" key="3">
    <source>
        <dbReference type="ARBA" id="ARBA00022475"/>
    </source>
</evidence>
<dbReference type="RefSeq" id="WP_099516938.1">
    <property type="nucleotide sequence ID" value="NZ_CP016808.1"/>
</dbReference>
<dbReference type="EMBL" id="CP016808">
    <property type="protein sequence ID" value="ANY65539.1"/>
    <property type="molecule type" value="Genomic_DNA"/>
</dbReference>
<dbReference type="InterPro" id="IPR035906">
    <property type="entry name" value="MetI-like_sf"/>
</dbReference>
<dbReference type="SUPFAM" id="SSF161098">
    <property type="entry name" value="MetI-like"/>
    <property type="match status" value="1"/>
</dbReference>
<reference evidence="9" key="1">
    <citation type="submission" date="2016-08" db="EMBL/GenBank/DDBJ databases">
        <title>Complete Genome Seqeunce of Paenibacillus sp. BIHB 4019 from tea rhizoplane.</title>
        <authorList>
            <person name="Thakur R."/>
            <person name="Swarnkar M.K."/>
            <person name="Gulati A."/>
        </authorList>
    </citation>
    <scope>NUCLEOTIDE SEQUENCE [LARGE SCALE GENOMIC DNA]</scope>
    <source>
        <strain evidence="9">BIHB4019</strain>
    </source>
</reference>
<keyword evidence="3" id="KW-1003">Cell membrane</keyword>
<feature type="transmembrane region" description="Helical" evidence="7">
    <location>
        <begin position="70"/>
        <end position="92"/>
    </location>
</feature>
<organism evidence="9">
    <name type="scientific">Paenibacillus sp. BIHB 4019</name>
    <dbReference type="NCBI Taxonomy" id="1870819"/>
    <lineage>
        <taxon>Bacteria</taxon>
        <taxon>Bacillati</taxon>
        <taxon>Bacillota</taxon>
        <taxon>Bacilli</taxon>
        <taxon>Bacillales</taxon>
        <taxon>Paenibacillaceae</taxon>
        <taxon>Paenibacillus</taxon>
    </lineage>
</organism>
<evidence type="ECO:0000256" key="6">
    <source>
        <dbReference type="ARBA" id="ARBA00023136"/>
    </source>
</evidence>
<dbReference type="PANTHER" id="PTHR30151">
    <property type="entry name" value="ALKANE SULFONATE ABC TRANSPORTER-RELATED, MEMBRANE SUBUNIT"/>
    <property type="match status" value="1"/>
</dbReference>
<name>A0A1B2DCW1_9BACL</name>
<dbReference type="GO" id="GO:0005886">
    <property type="term" value="C:plasma membrane"/>
    <property type="evidence" value="ECO:0007669"/>
    <property type="project" value="UniProtKB-SubCell"/>
</dbReference>
<feature type="transmembrane region" description="Helical" evidence="7">
    <location>
        <begin position="20"/>
        <end position="40"/>
    </location>
</feature>
<dbReference type="GO" id="GO:0042918">
    <property type="term" value="P:alkanesulfonate transmembrane transport"/>
    <property type="evidence" value="ECO:0007669"/>
    <property type="project" value="UniProtKB-ARBA"/>
</dbReference>
<feature type="transmembrane region" description="Helical" evidence="7">
    <location>
        <begin position="192"/>
        <end position="213"/>
    </location>
</feature>
<dbReference type="PROSITE" id="PS50928">
    <property type="entry name" value="ABC_TM1"/>
    <property type="match status" value="1"/>
</dbReference>
<dbReference type="FunFam" id="1.10.3720.10:FF:000003">
    <property type="entry name" value="Aliphatic sulfonate ABC transporter permease"/>
    <property type="match status" value="1"/>
</dbReference>
<evidence type="ECO:0000256" key="2">
    <source>
        <dbReference type="ARBA" id="ARBA00022448"/>
    </source>
</evidence>
<keyword evidence="2 7" id="KW-0813">Transport</keyword>